<evidence type="ECO:0000313" key="4">
    <source>
        <dbReference type="WBParaSite" id="EEL_0000183401-mRNA-1"/>
    </source>
</evidence>
<dbReference type="STRING" id="1147741.A0A0R3RK25"/>
<dbReference type="WBParaSite" id="EEL_0000183401-mRNA-1">
    <property type="protein sequence ID" value="EEL_0000183401-mRNA-1"/>
    <property type="gene ID" value="EEL_0000183401"/>
</dbReference>
<name>A0A0R3RK25_9BILA</name>
<keyword evidence="1" id="KW-0343">GTPase activation</keyword>
<reference evidence="4" key="1">
    <citation type="submission" date="2017-02" db="UniProtKB">
        <authorList>
            <consortium name="WormBaseParasite"/>
        </authorList>
    </citation>
    <scope>IDENTIFICATION</scope>
</reference>
<evidence type="ECO:0000256" key="2">
    <source>
        <dbReference type="SAM" id="MobiDB-lite"/>
    </source>
</evidence>
<dbReference type="InterPro" id="IPR051576">
    <property type="entry name" value="PX-Rho_GAP"/>
</dbReference>
<organism evidence="3 4">
    <name type="scientific">Elaeophora elaphi</name>
    <dbReference type="NCBI Taxonomy" id="1147741"/>
    <lineage>
        <taxon>Eukaryota</taxon>
        <taxon>Metazoa</taxon>
        <taxon>Ecdysozoa</taxon>
        <taxon>Nematoda</taxon>
        <taxon>Chromadorea</taxon>
        <taxon>Rhabditida</taxon>
        <taxon>Spirurina</taxon>
        <taxon>Spiruromorpha</taxon>
        <taxon>Filarioidea</taxon>
        <taxon>Onchocercidae</taxon>
        <taxon>Elaeophora</taxon>
    </lineage>
</organism>
<dbReference type="PANTHER" id="PTHR15729:SF10">
    <property type="entry name" value="GTPASE-ACTIVATING PROTEIN CDGAPR"/>
    <property type="match status" value="1"/>
</dbReference>
<dbReference type="GO" id="GO:0007264">
    <property type="term" value="P:small GTPase-mediated signal transduction"/>
    <property type="evidence" value="ECO:0007669"/>
    <property type="project" value="TreeGrafter"/>
</dbReference>
<evidence type="ECO:0000256" key="1">
    <source>
        <dbReference type="ARBA" id="ARBA00022468"/>
    </source>
</evidence>
<dbReference type="Proteomes" id="UP000050640">
    <property type="component" value="Unplaced"/>
</dbReference>
<keyword evidence="3" id="KW-1185">Reference proteome</keyword>
<evidence type="ECO:0000313" key="3">
    <source>
        <dbReference type="Proteomes" id="UP000050640"/>
    </source>
</evidence>
<accession>A0A0R3RK25</accession>
<sequence>MVEKVTTPETKIATTISSDVRNSIFGHISPLVGRNNHNSNRCPSSKNNSMTKNPSSSIRKLIDQDHFHYEKVELGSIDVALIAYEPNASLPNEQLTLQVESAGQKWRINRSIDQLCEFDQQLHRCVFDRPQSQLKELASELRRSDPESAQGHILSYLQRLSHITSNLMRCYSVLKFLEIDSHGHRFLAAEETLINTPAIASAIVTKDFDAETCDQISLRVWFNSLSTGTI</sequence>
<dbReference type="GO" id="GO:0005096">
    <property type="term" value="F:GTPase activator activity"/>
    <property type="evidence" value="ECO:0007669"/>
    <property type="project" value="UniProtKB-KW"/>
</dbReference>
<dbReference type="AlphaFoldDB" id="A0A0R3RK25"/>
<proteinExistence type="predicted"/>
<protein>
    <submittedName>
        <fullName evidence="4">Uncharacterized protein</fullName>
    </submittedName>
</protein>
<feature type="region of interest" description="Disordered" evidence="2">
    <location>
        <begin position="35"/>
        <end position="56"/>
    </location>
</feature>
<dbReference type="PANTHER" id="PTHR15729">
    <property type="entry name" value="CDC42 GTPASE-ACTIVATING PROTEIN"/>
    <property type="match status" value="1"/>
</dbReference>